<dbReference type="Pfam" id="PF00011">
    <property type="entry name" value="HSP20"/>
    <property type="match status" value="1"/>
</dbReference>
<evidence type="ECO:0000259" key="3">
    <source>
        <dbReference type="PROSITE" id="PS01031"/>
    </source>
</evidence>
<comment type="similarity">
    <text evidence="1 2">Belongs to the small heat shock protein (HSP20) family.</text>
</comment>
<evidence type="ECO:0000313" key="4">
    <source>
        <dbReference type="EMBL" id="KUN82474.1"/>
    </source>
</evidence>
<dbReference type="InterPro" id="IPR031107">
    <property type="entry name" value="Small_HSP"/>
</dbReference>
<dbReference type="RefSeq" id="WP_061924919.1">
    <property type="nucleotide sequence ID" value="NZ_JBEYBH010000002.1"/>
</dbReference>
<keyword evidence="5" id="KW-1185">Reference proteome</keyword>
<comment type="caution">
    <text evidence="4">The sequence shown here is derived from an EMBL/GenBank/DDBJ whole genome shotgun (WGS) entry which is preliminary data.</text>
</comment>
<organism evidence="4 5">
    <name type="scientific">Streptomyces bungoensis</name>
    <dbReference type="NCBI Taxonomy" id="285568"/>
    <lineage>
        <taxon>Bacteria</taxon>
        <taxon>Bacillati</taxon>
        <taxon>Actinomycetota</taxon>
        <taxon>Actinomycetes</taxon>
        <taxon>Kitasatosporales</taxon>
        <taxon>Streptomycetaceae</taxon>
        <taxon>Streptomyces</taxon>
    </lineage>
</organism>
<accession>A0A101SZ13</accession>
<protein>
    <submittedName>
        <fullName evidence="4">Heat-shock protein Hsp20</fullName>
    </submittedName>
</protein>
<dbReference type="EMBL" id="LMWX01000037">
    <property type="protein sequence ID" value="KUN82474.1"/>
    <property type="molecule type" value="Genomic_DNA"/>
</dbReference>
<dbReference type="PROSITE" id="PS01031">
    <property type="entry name" value="SHSP"/>
    <property type="match status" value="1"/>
</dbReference>
<gene>
    <name evidence="4" type="ORF">AQJ66_21895</name>
</gene>
<dbReference type="Proteomes" id="UP000053024">
    <property type="component" value="Unassembled WGS sequence"/>
</dbReference>
<proteinExistence type="inferred from homology"/>
<dbReference type="SUPFAM" id="SSF49764">
    <property type="entry name" value="HSP20-like chaperones"/>
    <property type="match status" value="1"/>
</dbReference>
<name>A0A101SZ13_9ACTN</name>
<dbReference type="CDD" id="cd06464">
    <property type="entry name" value="ACD_sHsps-like"/>
    <property type="match status" value="1"/>
</dbReference>
<reference evidence="4 5" key="1">
    <citation type="submission" date="2015-10" db="EMBL/GenBank/DDBJ databases">
        <title>Draft genome sequence of Streptomyces bungoensis DSM 41781, type strain for the species Streptomyces bungoensis.</title>
        <authorList>
            <person name="Ruckert C."/>
            <person name="Winkler A."/>
            <person name="Kalinowski J."/>
            <person name="Kampfer P."/>
            <person name="Glaeser S."/>
        </authorList>
    </citation>
    <scope>NUCLEOTIDE SEQUENCE [LARGE SCALE GENOMIC DNA]</scope>
    <source>
        <strain evidence="4 5">DSM 41781</strain>
    </source>
</reference>
<evidence type="ECO:0000256" key="1">
    <source>
        <dbReference type="PROSITE-ProRule" id="PRU00285"/>
    </source>
</evidence>
<dbReference type="OrthoDB" id="3855217at2"/>
<sequence>MATLARRQKFTFPDMPDWFESLPTRFGMPTMGDLYTVRIEDYTEGGRYVVRAELPGMTPDDIDVFLSEGVLTVQAERTEKDISKNHSEIRYGAMSRSVTLPPGADENDVKADYTDGMLTVSVGLGAEKAEAKHIEIQHGS</sequence>
<dbReference type="Gene3D" id="2.60.40.790">
    <property type="match status" value="1"/>
</dbReference>
<dbReference type="STRING" id="285568.AQJ66_21895"/>
<feature type="domain" description="SHSP" evidence="3">
    <location>
        <begin position="30"/>
        <end position="139"/>
    </location>
</feature>
<dbReference type="PANTHER" id="PTHR11527">
    <property type="entry name" value="HEAT-SHOCK PROTEIN 20 FAMILY MEMBER"/>
    <property type="match status" value="1"/>
</dbReference>
<dbReference type="InterPro" id="IPR008978">
    <property type="entry name" value="HSP20-like_chaperone"/>
</dbReference>
<dbReference type="AlphaFoldDB" id="A0A101SZ13"/>
<dbReference type="InterPro" id="IPR002068">
    <property type="entry name" value="A-crystallin/Hsp20_dom"/>
</dbReference>
<evidence type="ECO:0000256" key="2">
    <source>
        <dbReference type="RuleBase" id="RU003616"/>
    </source>
</evidence>
<evidence type="ECO:0000313" key="5">
    <source>
        <dbReference type="Proteomes" id="UP000053024"/>
    </source>
</evidence>